<keyword evidence="2" id="KW-0677">Repeat</keyword>
<dbReference type="OrthoDB" id="444540at2759"/>
<dbReference type="EMBL" id="MU826833">
    <property type="protein sequence ID" value="KAJ7372940.1"/>
    <property type="molecule type" value="Genomic_DNA"/>
</dbReference>
<gene>
    <name evidence="5" type="ORF">OS493_015398</name>
</gene>
<dbReference type="PANTHER" id="PTHR34524">
    <property type="entry name" value="CALCYPHOSIN"/>
    <property type="match status" value="1"/>
</dbReference>
<sequence>MEALMKKVKDACEKRGTTGLLKLGKVGELLSAECKAIVEKAFAKLDKTGDGIITSEDLRKYYSASDDTNFDAYLANFDSSDASAGPVEVTKAEFIEHYTKQRASIYPTDEYFITSVGGCWGV</sequence>
<evidence type="ECO:0000256" key="2">
    <source>
        <dbReference type="ARBA" id="ARBA00022737"/>
    </source>
</evidence>
<protein>
    <recommendedName>
        <fullName evidence="4">EF-hand domain-containing protein</fullName>
    </recommendedName>
</protein>
<keyword evidence="1" id="KW-0479">Metal-binding</keyword>
<dbReference type="PROSITE" id="PS50222">
    <property type="entry name" value="EF_HAND_2"/>
    <property type="match status" value="1"/>
</dbReference>
<keyword evidence="3" id="KW-0106">Calcium</keyword>
<evidence type="ECO:0000313" key="6">
    <source>
        <dbReference type="Proteomes" id="UP001163046"/>
    </source>
</evidence>
<comment type="caution">
    <text evidence="5">The sequence shown here is derived from an EMBL/GenBank/DDBJ whole genome shotgun (WGS) entry which is preliminary data.</text>
</comment>
<dbReference type="Proteomes" id="UP001163046">
    <property type="component" value="Unassembled WGS sequence"/>
</dbReference>
<organism evidence="5 6">
    <name type="scientific">Desmophyllum pertusum</name>
    <dbReference type="NCBI Taxonomy" id="174260"/>
    <lineage>
        <taxon>Eukaryota</taxon>
        <taxon>Metazoa</taxon>
        <taxon>Cnidaria</taxon>
        <taxon>Anthozoa</taxon>
        <taxon>Hexacorallia</taxon>
        <taxon>Scleractinia</taxon>
        <taxon>Caryophylliina</taxon>
        <taxon>Caryophylliidae</taxon>
        <taxon>Desmophyllum</taxon>
    </lineage>
</organism>
<dbReference type="AlphaFoldDB" id="A0A9W9Z0U6"/>
<dbReference type="InterPro" id="IPR051581">
    <property type="entry name" value="Ca-bind"/>
</dbReference>
<dbReference type="InterPro" id="IPR002048">
    <property type="entry name" value="EF_hand_dom"/>
</dbReference>
<proteinExistence type="predicted"/>
<keyword evidence="6" id="KW-1185">Reference proteome</keyword>
<dbReference type="SUPFAM" id="SSF47473">
    <property type="entry name" value="EF-hand"/>
    <property type="match status" value="1"/>
</dbReference>
<dbReference type="PANTHER" id="PTHR34524:SF6">
    <property type="entry name" value="CALCYPHOSINE LIKE"/>
    <property type="match status" value="1"/>
</dbReference>
<dbReference type="Gene3D" id="1.10.238.10">
    <property type="entry name" value="EF-hand"/>
    <property type="match status" value="1"/>
</dbReference>
<dbReference type="InterPro" id="IPR011992">
    <property type="entry name" value="EF-hand-dom_pair"/>
</dbReference>
<accession>A0A9W9Z0U6</accession>
<reference evidence="5" key="1">
    <citation type="submission" date="2023-01" db="EMBL/GenBank/DDBJ databases">
        <title>Genome assembly of the deep-sea coral Lophelia pertusa.</title>
        <authorList>
            <person name="Herrera S."/>
            <person name="Cordes E."/>
        </authorList>
    </citation>
    <scope>NUCLEOTIDE SEQUENCE</scope>
    <source>
        <strain evidence="5">USNM1676648</strain>
        <tissue evidence="5">Polyp</tissue>
    </source>
</reference>
<evidence type="ECO:0000256" key="3">
    <source>
        <dbReference type="ARBA" id="ARBA00022837"/>
    </source>
</evidence>
<name>A0A9W9Z0U6_9CNID</name>
<dbReference type="GO" id="GO:0005509">
    <property type="term" value="F:calcium ion binding"/>
    <property type="evidence" value="ECO:0007669"/>
    <property type="project" value="InterPro"/>
</dbReference>
<evidence type="ECO:0000313" key="5">
    <source>
        <dbReference type="EMBL" id="KAJ7372940.1"/>
    </source>
</evidence>
<evidence type="ECO:0000256" key="1">
    <source>
        <dbReference type="ARBA" id="ARBA00022723"/>
    </source>
</evidence>
<evidence type="ECO:0000259" key="4">
    <source>
        <dbReference type="PROSITE" id="PS50222"/>
    </source>
</evidence>
<feature type="domain" description="EF-hand" evidence="4">
    <location>
        <begin position="33"/>
        <end position="68"/>
    </location>
</feature>